<evidence type="ECO:0000313" key="3">
    <source>
        <dbReference type="Proteomes" id="UP000216133"/>
    </source>
</evidence>
<dbReference type="EMBL" id="NPBS01000726">
    <property type="protein sequence ID" value="PAF11924.1"/>
    <property type="molecule type" value="Genomic_DNA"/>
</dbReference>
<keyword evidence="1" id="KW-0472">Membrane</keyword>
<sequence>MMVIKSAFVTLMPVIIAGAFAVLMQNMVMSPETGLAVFRPFRFLSALEPIMASINYATLNFITIGAVFLIGIELG</sequence>
<keyword evidence="1" id="KW-1133">Transmembrane helix</keyword>
<feature type="non-terminal residue" evidence="2">
    <location>
        <position position="75"/>
    </location>
</feature>
<reference evidence="2 3" key="1">
    <citation type="submission" date="2017-07" db="EMBL/GenBank/DDBJ databases">
        <title>Isolation and whole genome analysis of endospore-forming bacteria from heroin.</title>
        <authorList>
            <person name="Kalinowski J."/>
            <person name="Ahrens B."/>
            <person name="Al-Dilaimi A."/>
            <person name="Winkler A."/>
            <person name="Wibberg D."/>
            <person name="Schleenbecker U."/>
            <person name="Ruckert C."/>
            <person name="Wolfel R."/>
            <person name="Grass G."/>
        </authorList>
    </citation>
    <scope>NUCLEOTIDE SEQUENCE [LARGE SCALE GENOMIC DNA]</scope>
    <source>
        <strain evidence="2 3">7523-2</strain>
    </source>
</reference>
<evidence type="ECO:0000313" key="2">
    <source>
        <dbReference type="EMBL" id="PAF11924.1"/>
    </source>
</evidence>
<organism evidence="2 3">
    <name type="scientific">Shouchella clausii</name>
    <name type="common">Alkalihalobacillus clausii</name>
    <dbReference type="NCBI Taxonomy" id="79880"/>
    <lineage>
        <taxon>Bacteria</taxon>
        <taxon>Bacillati</taxon>
        <taxon>Bacillota</taxon>
        <taxon>Bacilli</taxon>
        <taxon>Bacillales</taxon>
        <taxon>Bacillaceae</taxon>
        <taxon>Shouchella</taxon>
    </lineage>
</organism>
<feature type="transmembrane region" description="Helical" evidence="1">
    <location>
        <begin position="49"/>
        <end position="72"/>
    </location>
</feature>
<evidence type="ECO:0000256" key="1">
    <source>
        <dbReference type="SAM" id="Phobius"/>
    </source>
</evidence>
<name>A0A268QV76_SHOCL</name>
<keyword evidence="1" id="KW-0812">Transmembrane</keyword>
<proteinExistence type="predicted"/>
<dbReference type="AlphaFoldDB" id="A0A268QV76"/>
<accession>A0A268QV76</accession>
<comment type="caution">
    <text evidence="2">The sequence shown here is derived from an EMBL/GenBank/DDBJ whole genome shotgun (WGS) entry which is preliminary data.</text>
</comment>
<protein>
    <recommendedName>
        <fullName evidence="4">PTS sugar transporter subunit IIC</fullName>
    </recommendedName>
</protein>
<dbReference type="Proteomes" id="UP000216133">
    <property type="component" value="Unassembled WGS sequence"/>
</dbReference>
<gene>
    <name evidence="2" type="ORF">CHH61_25235</name>
</gene>
<feature type="transmembrane region" description="Helical" evidence="1">
    <location>
        <begin position="7"/>
        <end position="29"/>
    </location>
</feature>
<evidence type="ECO:0008006" key="4">
    <source>
        <dbReference type="Google" id="ProtNLM"/>
    </source>
</evidence>